<name>A0A7Y4GNW3_9BRAD</name>
<accession>A0A7Y4GNW3</accession>
<comment type="caution">
    <text evidence="1">The sequence shown here is derived from an EMBL/GenBank/DDBJ whole genome shotgun (WGS) entry which is preliminary data.</text>
</comment>
<proteinExistence type="predicted"/>
<evidence type="ECO:0000313" key="2">
    <source>
        <dbReference type="Proteomes" id="UP000544122"/>
    </source>
</evidence>
<keyword evidence="2" id="KW-1185">Reference proteome</keyword>
<dbReference type="AlphaFoldDB" id="A0A7Y4GNW3"/>
<sequence length="59" mass="6394">MTKIAAFLSVGFIIYDTLVPLGMRPTISEIGADCERFAAYAMAAGFMVVACPRHSIRLV</sequence>
<reference evidence="1 2" key="1">
    <citation type="submission" date="2020-03" db="EMBL/GenBank/DDBJ databases">
        <title>Bradyrhizobium diversity isolated from nodules of Indigofera sp.</title>
        <authorList>
            <person name="Klepa M."/>
            <person name="Helene L."/>
            <person name="Hungria M."/>
        </authorList>
    </citation>
    <scope>NUCLEOTIDE SEQUENCE [LARGE SCALE GENOMIC DNA]</scope>
    <source>
        <strain evidence="1 2">WSM 1791</strain>
    </source>
</reference>
<organism evidence="1 2">
    <name type="scientific">Bradyrhizobium australiense</name>
    <dbReference type="NCBI Taxonomy" id="2721161"/>
    <lineage>
        <taxon>Bacteria</taxon>
        <taxon>Pseudomonadati</taxon>
        <taxon>Pseudomonadota</taxon>
        <taxon>Alphaproteobacteria</taxon>
        <taxon>Hyphomicrobiales</taxon>
        <taxon>Nitrobacteraceae</taxon>
        <taxon>Bradyrhizobium</taxon>
    </lineage>
</organism>
<protein>
    <submittedName>
        <fullName evidence="1">Uncharacterized protein</fullName>
    </submittedName>
</protein>
<dbReference type="Proteomes" id="UP000544122">
    <property type="component" value="Unassembled WGS sequence"/>
</dbReference>
<evidence type="ECO:0000313" key="1">
    <source>
        <dbReference type="EMBL" id="NOJ39131.1"/>
    </source>
</evidence>
<gene>
    <name evidence="1" type="ORF">HCN58_05855</name>
</gene>
<dbReference type="EMBL" id="JAAVLX010000002">
    <property type="protein sequence ID" value="NOJ39131.1"/>
    <property type="molecule type" value="Genomic_DNA"/>
</dbReference>
<dbReference type="RefSeq" id="WP_171578389.1">
    <property type="nucleotide sequence ID" value="NZ_JAAVLX010000002.1"/>
</dbReference>